<evidence type="ECO:0000313" key="3">
    <source>
        <dbReference type="Proteomes" id="UP000594263"/>
    </source>
</evidence>
<dbReference type="Proteomes" id="UP000594263">
    <property type="component" value="Unplaced"/>
</dbReference>
<protein>
    <submittedName>
        <fullName evidence="2">Uncharacterized protein</fullName>
    </submittedName>
</protein>
<dbReference type="EnsemblPlants" id="Kaladp0008s0853.1.v1.1">
    <property type="protein sequence ID" value="Kaladp0008s0853.1.v1.1.CDS.1"/>
    <property type="gene ID" value="Kaladp0008s0853.v1.1"/>
</dbReference>
<feature type="compositionally biased region" description="Low complexity" evidence="1">
    <location>
        <begin position="8"/>
        <end position="22"/>
    </location>
</feature>
<name>A0A7N0RFY5_KALFE</name>
<proteinExistence type="predicted"/>
<accession>A0A7N0RFY5</accession>
<dbReference type="Gramene" id="Kaladp0008s0853.1.v1.1">
    <property type="protein sequence ID" value="Kaladp0008s0853.1.v1.1.CDS.1"/>
    <property type="gene ID" value="Kaladp0008s0853.v1.1"/>
</dbReference>
<keyword evidence="3" id="KW-1185">Reference proteome</keyword>
<sequence length="89" mass="10284">MEGLVAEKSVTLPSTSSSSKLVQRCSMTSSRPQRPVREPYDYDQKLKRHQAQKLVLRRALLPAPPRRRQALRWLNFRPTPSRLSRMSPA</sequence>
<reference evidence="2" key="1">
    <citation type="submission" date="2021-01" db="UniProtKB">
        <authorList>
            <consortium name="EnsemblPlants"/>
        </authorList>
    </citation>
    <scope>IDENTIFICATION</scope>
</reference>
<evidence type="ECO:0000256" key="1">
    <source>
        <dbReference type="SAM" id="MobiDB-lite"/>
    </source>
</evidence>
<evidence type="ECO:0000313" key="2">
    <source>
        <dbReference type="EnsemblPlants" id="Kaladp0008s0853.1.v1.1.CDS.1"/>
    </source>
</evidence>
<organism evidence="2 3">
    <name type="scientific">Kalanchoe fedtschenkoi</name>
    <name type="common">Lavender scallops</name>
    <name type="synonym">South American air plant</name>
    <dbReference type="NCBI Taxonomy" id="63787"/>
    <lineage>
        <taxon>Eukaryota</taxon>
        <taxon>Viridiplantae</taxon>
        <taxon>Streptophyta</taxon>
        <taxon>Embryophyta</taxon>
        <taxon>Tracheophyta</taxon>
        <taxon>Spermatophyta</taxon>
        <taxon>Magnoliopsida</taxon>
        <taxon>eudicotyledons</taxon>
        <taxon>Gunneridae</taxon>
        <taxon>Pentapetalae</taxon>
        <taxon>Saxifragales</taxon>
        <taxon>Crassulaceae</taxon>
        <taxon>Kalanchoe</taxon>
    </lineage>
</organism>
<feature type="region of interest" description="Disordered" evidence="1">
    <location>
        <begin position="1"/>
        <end position="38"/>
    </location>
</feature>
<dbReference type="AlphaFoldDB" id="A0A7N0RFY5"/>